<name>A0ABR0N600_GOSAR</name>
<gene>
    <name evidence="1" type="ORF">PVK06_040612</name>
</gene>
<accession>A0ABR0N600</accession>
<protein>
    <submittedName>
        <fullName evidence="1">Uncharacterized protein</fullName>
    </submittedName>
</protein>
<dbReference type="PANTHER" id="PTHR47481">
    <property type="match status" value="1"/>
</dbReference>
<organism evidence="1 2">
    <name type="scientific">Gossypium arboreum</name>
    <name type="common">Tree cotton</name>
    <name type="synonym">Gossypium nanking</name>
    <dbReference type="NCBI Taxonomy" id="29729"/>
    <lineage>
        <taxon>Eukaryota</taxon>
        <taxon>Viridiplantae</taxon>
        <taxon>Streptophyta</taxon>
        <taxon>Embryophyta</taxon>
        <taxon>Tracheophyta</taxon>
        <taxon>Spermatophyta</taxon>
        <taxon>Magnoliopsida</taxon>
        <taxon>eudicotyledons</taxon>
        <taxon>Gunneridae</taxon>
        <taxon>Pentapetalae</taxon>
        <taxon>rosids</taxon>
        <taxon>malvids</taxon>
        <taxon>Malvales</taxon>
        <taxon>Malvaceae</taxon>
        <taxon>Malvoideae</taxon>
        <taxon>Gossypium</taxon>
    </lineage>
</organism>
<dbReference type="Proteomes" id="UP001358586">
    <property type="component" value="Chromosome 11"/>
</dbReference>
<keyword evidence="2" id="KW-1185">Reference proteome</keyword>
<comment type="caution">
    <text evidence="1">The sequence shown here is derived from an EMBL/GenBank/DDBJ whole genome shotgun (WGS) entry which is preliminary data.</text>
</comment>
<sequence>MLSVSGVSDENPLYVCYEQQDSALPEWLLSTISPTLHNQLVGSSGSSCELWLTLMRIFRSHSTTKSAILNGLPPEFNHVVSIITTSRVPFDLQGITTALLDAEARQQGHFSHMVFSINVAAVHKDVSVQSVPLYASQPPPDMFRLSRGSQSSHRGRGRKPIQAYMCCTNDGLHSSYYAHNPTVCEPLRQIQPTLNEIDSTQRGQSSHFHMPAVIGQTSRGSSSSGSNCMHRRSGIISQSMCSTGGHGVQSTGSPGIAVPSTVVDPAWYPDSSATAHMTNDSAKFSDARLYNGGGKLGYLFVSPSLFISPSSFKMEFSLPKEIKLHNGAYVAPNLPNPKFVFFMV</sequence>
<evidence type="ECO:0000313" key="1">
    <source>
        <dbReference type="EMBL" id="KAK5785988.1"/>
    </source>
</evidence>
<proteinExistence type="predicted"/>
<dbReference type="PANTHER" id="PTHR47481:SF30">
    <property type="entry name" value="CCHC-TYPE DOMAIN-CONTAINING PROTEIN"/>
    <property type="match status" value="1"/>
</dbReference>
<dbReference type="EMBL" id="JARKNE010000011">
    <property type="protein sequence ID" value="KAK5785988.1"/>
    <property type="molecule type" value="Genomic_DNA"/>
</dbReference>
<evidence type="ECO:0000313" key="2">
    <source>
        <dbReference type="Proteomes" id="UP001358586"/>
    </source>
</evidence>
<reference evidence="1 2" key="1">
    <citation type="submission" date="2023-03" db="EMBL/GenBank/DDBJ databases">
        <title>WGS of Gossypium arboreum.</title>
        <authorList>
            <person name="Yu D."/>
        </authorList>
    </citation>
    <scope>NUCLEOTIDE SEQUENCE [LARGE SCALE GENOMIC DNA]</scope>
    <source>
        <tissue evidence="1">Leaf</tissue>
    </source>
</reference>